<evidence type="ECO:0000256" key="1">
    <source>
        <dbReference type="ARBA" id="ARBA00022803"/>
    </source>
</evidence>
<evidence type="ECO:0000313" key="7">
    <source>
        <dbReference type="Proteomes" id="UP000024404"/>
    </source>
</evidence>
<feature type="region of interest" description="Disordered" evidence="5">
    <location>
        <begin position="273"/>
        <end position="320"/>
    </location>
</feature>
<dbReference type="Pfam" id="PF14559">
    <property type="entry name" value="TPR_19"/>
    <property type="match status" value="1"/>
</dbReference>
<dbReference type="GO" id="GO:0005737">
    <property type="term" value="C:cytoplasm"/>
    <property type="evidence" value="ECO:0007669"/>
    <property type="project" value="TreeGrafter"/>
</dbReference>
<accession>A0A8R1XY83</accession>
<feature type="compositionally biased region" description="Polar residues" evidence="5">
    <location>
        <begin position="825"/>
        <end position="835"/>
    </location>
</feature>
<proteinExistence type="inferred from homology"/>
<feature type="region of interest" description="Disordered" evidence="5">
    <location>
        <begin position="332"/>
        <end position="385"/>
    </location>
</feature>
<keyword evidence="1 4" id="KW-0802">TPR repeat</keyword>
<dbReference type="Pfam" id="PF13174">
    <property type="entry name" value="TPR_6"/>
    <property type="match status" value="1"/>
</dbReference>
<name>A0A8R1XY83_ONCVO</name>
<feature type="compositionally biased region" description="Polar residues" evidence="5">
    <location>
        <begin position="369"/>
        <end position="384"/>
    </location>
</feature>
<evidence type="ECO:0000256" key="2">
    <source>
        <dbReference type="ARBA" id="ARBA00038210"/>
    </source>
</evidence>
<dbReference type="PANTHER" id="PTHR12558:SF13">
    <property type="entry name" value="CELL DIVISION CYCLE PROTEIN 27 HOMOLOG"/>
    <property type="match status" value="1"/>
</dbReference>
<comment type="similarity">
    <text evidence="2">Belongs to the APC3/CDC27 family.</text>
</comment>
<organism evidence="6 7">
    <name type="scientific">Onchocerca volvulus</name>
    <dbReference type="NCBI Taxonomy" id="6282"/>
    <lineage>
        <taxon>Eukaryota</taxon>
        <taxon>Metazoa</taxon>
        <taxon>Ecdysozoa</taxon>
        <taxon>Nematoda</taxon>
        <taxon>Chromadorea</taxon>
        <taxon>Rhabditida</taxon>
        <taxon>Spirurina</taxon>
        <taxon>Spiruromorpha</taxon>
        <taxon>Filarioidea</taxon>
        <taxon>Onchocercidae</taxon>
        <taxon>Onchocerca</taxon>
    </lineage>
</organism>
<dbReference type="PROSITE" id="PS50005">
    <property type="entry name" value="TPR"/>
    <property type="match status" value="3"/>
</dbReference>
<feature type="repeat" description="TPR" evidence="4">
    <location>
        <begin position="670"/>
        <end position="703"/>
    </location>
</feature>
<dbReference type="GO" id="GO:0031145">
    <property type="term" value="P:anaphase-promoting complex-dependent catabolic process"/>
    <property type="evidence" value="ECO:0007669"/>
    <property type="project" value="TreeGrafter"/>
</dbReference>
<sequence>MQIKIITIFGSIENSVPGLLTFNHRKNSETDLVVAIWLLMNIIHCSLQYFEYDDAIMLAEVYHETVNTSDSLYLYAYCLSRAERLEAAYNLLKLKFLSSPEIRYLFAHCCYHLEKYQEAEMALRVHDQPKLDNCFTNTSVESFAHSLLSRVFVETGRPDEAADEGKLALKQNVFSWTSLKTLCNLGVGNPENIYTSLLTCVNEARSADKPKTSKSTSIATRNTEKLAKNAEKRTPSSSKEVEQKVTCFAPKKSKTVIVAKRNAELGVARRRLEEGMETRRSSRSYGISQDSENQTVVKDLRTSTRSRVAGLSGCGTPRSLQDKQLRSVNRINEMELSKTPPPISSIHKLIESNDDLPDTPPKLQDESAHQSQKNSLNRTRSGSQPCIIPLSSHDQNTVQFKQESESLDFSVVFSRSSSSVSVTSSRSPQPCRHRSREKFRLETCTRIMKRLQNFVSKPPSIQRLQYCIADWSTLFTTVIEYISWLAMLQCAVATYRSNSVIGRYNLMPEKCKKFALARELLARAYLEKLDYTKAAEILEELHREFPHRVAGMEILSTALWHAQDVRRLSVLAMQITEECRSCPEGWCVAGNCFSVQKQHDTAIECFERAVTINTRFPYAYTLLGHELLDSDHQSKAAAAFRQDFSFSKFGNSTISKLTGKRALLLCPTDYRAWFGLGLLHFKKEQVNLARVHLSRAVAINPFNSVLLCQLSVVEQALHNNDTAMELLQNALKISPDNAACRFYRARLLYEMHEYAQCLEELNDLKLIAHDEAQVFFLLGRVHKKLGGTHLALLNFSLAAEMDPRGEQSRNNFTEAPYDDEPSSPPCTVSQLDPCG</sequence>
<dbReference type="GO" id="GO:0016567">
    <property type="term" value="P:protein ubiquitination"/>
    <property type="evidence" value="ECO:0007669"/>
    <property type="project" value="TreeGrafter"/>
</dbReference>
<dbReference type="GO" id="GO:0005680">
    <property type="term" value="C:anaphase-promoting complex"/>
    <property type="evidence" value="ECO:0007669"/>
    <property type="project" value="TreeGrafter"/>
</dbReference>
<dbReference type="Proteomes" id="UP000024404">
    <property type="component" value="Unassembled WGS sequence"/>
</dbReference>
<dbReference type="Pfam" id="PF13181">
    <property type="entry name" value="TPR_8"/>
    <property type="match status" value="1"/>
</dbReference>
<dbReference type="SMART" id="SM00028">
    <property type="entry name" value="TPR"/>
    <property type="match status" value="6"/>
</dbReference>
<dbReference type="OMA" id="TCTRIMK"/>
<evidence type="ECO:0000313" key="6">
    <source>
        <dbReference type="EnsemblMetazoa" id="OVOC630.1"/>
    </source>
</evidence>
<feature type="compositionally biased region" description="Polar residues" evidence="5">
    <location>
        <begin position="283"/>
        <end position="296"/>
    </location>
</feature>
<dbReference type="InterPro" id="IPR019734">
    <property type="entry name" value="TPR_rpt"/>
</dbReference>
<dbReference type="EMBL" id="CMVM020000020">
    <property type="status" value="NOT_ANNOTATED_CDS"/>
    <property type="molecule type" value="Genomic_DNA"/>
</dbReference>
<protein>
    <recommendedName>
        <fullName evidence="3">Cell division cycle protein 27 homolog</fullName>
    </recommendedName>
</protein>
<dbReference type="InterPro" id="IPR011990">
    <property type="entry name" value="TPR-like_helical_dom_sf"/>
</dbReference>
<dbReference type="Pfam" id="PF12895">
    <property type="entry name" value="ANAPC3"/>
    <property type="match status" value="1"/>
</dbReference>
<reference evidence="6" key="2">
    <citation type="submission" date="2022-06" db="UniProtKB">
        <authorList>
            <consortium name="EnsemblMetazoa"/>
        </authorList>
    </citation>
    <scope>IDENTIFICATION</scope>
</reference>
<keyword evidence="7" id="KW-1185">Reference proteome</keyword>
<dbReference type="AlphaFoldDB" id="A0A8R1XY83"/>
<evidence type="ECO:0000256" key="4">
    <source>
        <dbReference type="PROSITE-ProRule" id="PRU00339"/>
    </source>
</evidence>
<dbReference type="GO" id="GO:0051301">
    <property type="term" value="P:cell division"/>
    <property type="evidence" value="ECO:0007669"/>
    <property type="project" value="TreeGrafter"/>
</dbReference>
<feature type="region of interest" description="Disordered" evidence="5">
    <location>
        <begin position="806"/>
        <end position="835"/>
    </location>
</feature>
<dbReference type="Gene3D" id="1.25.40.10">
    <property type="entry name" value="Tetratricopeptide repeat domain"/>
    <property type="match status" value="2"/>
</dbReference>
<dbReference type="SUPFAM" id="SSF81901">
    <property type="entry name" value="HCP-like"/>
    <property type="match status" value="1"/>
</dbReference>
<feature type="repeat" description="TPR" evidence="4">
    <location>
        <begin position="583"/>
        <end position="616"/>
    </location>
</feature>
<dbReference type="PANTHER" id="PTHR12558">
    <property type="entry name" value="CELL DIVISION CYCLE 16,23,27"/>
    <property type="match status" value="1"/>
</dbReference>
<dbReference type="GO" id="GO:0007091">
    <property type="term" value="P:metaphase/anaphase transition of mitotic cell cycle"/>
    <property type="evidence" value="ECO:0007669"/>
    <property type="project" value="TreeGrafter"/>
</dbReference>
<feature type="repeat" description="TPR" evidence="4">
    <location>
        <begin position="772"/>
        <end position="805"/>
    </location>
</feature>
<feature type="compositionally biased region" description="Basic and acidic residues" evidence="5">
    <location>
        <begin position="222"/>
        <end position="241"/>
    </location>
</feature>
<evidence type="ECO:0000256" key="5">
    <source>
        <dbReference type="SAM" id="MobiDB-lite"/>
    </source>
</evidence>
<dbReference type="EnsemblMetazoa" id="OVOC630.1">
    <property type="protein sequence ID" value="OVOC630.1"/>
    <property type="gene ID" value="WBGene00237439"/>
</dbReference>
<dbReference type="SUPFAM" id="SSF48452">
    <property type="entry name" value="TPR-like"/>
    <property type="match status" value="1"/>
</dbReference>
<evidence type="ECO:0000256" key="3">
    <source>
        <dbReference type="ARBA" id="ARBA00039307"/>
    </source>
</evidence>
<feature type="region of interest" description="Disordered" evidence="5">
    <location>
        <begin position="209"/>
        <end position="241"/>
    </location>
</feature>
<reference evidence="7" key="1">
    <citation type="submission" date="2013-10" db="EMBL/GenBank/DDBJ databases">
        <title>Genome sequencing of Onchocerca volvulus.</title>
        <authorList>
            <person name="Cotton J."/>
            <person name="Tsai J."/>
            <person name="Stanley E."/>
            <person name="Tracey A."/>
            <person name="Holroyd N."/>
            <person name="Lustigman S."/>
            <person name="Berriman M."/>
        </authorList>
    </citation>
    <scope>NUCLEOTIDE SEQUENCE</scope>
</reference>